<gene>
    <name evidence="2" type="ORF">CUJ86_11180</name>
</gene>
<keyword evidence="3" id="KW-1185">Reference proteome</keyword>
<sequence>MYMENMPKKKHSSSGDAAGPCGMVSDPPIGDLHAPRGRRRCDLCGEWYLPDSSSDQNADLCPVCRRTSVRICPYCERPFRTDAWLHDICPECYDEQEWRQCGGRGDEGEEDFDSLDGY</sequence>
<organism evidence="2 3">
    <name type="scientific">Methanofollis fontis</name>
    <dbReference type="NCBI Taxonomy" id="2052832"/>
    <lineage>
        <taxon>Archaea</taxon>
        <taxon>Methanobacteriati</taxon>
        <taxon>Methanobacteriota</taxon>
        <taxon>Stenosarchaea group</taxon>
        <taxon>Methanomicrobia</taxon>
        <taxon>Methanomicrobiales</taxon>
        <taxon>Methanomicrobiaceae</taxon>
        <taxon>Methanofollis</taxon>
    </lineage>
</organism>
<dbReference type="EMBL" id="PGCL01000007">
    <property type="protein sequence ID" value="TAJ43412.1"/>
    <property type="molecule type" value="Genomic_DNA"/>
</dbReference>
<evidence type="ECO:0000313" key="3">
    <source>
        <dbReference type="Proteomes" id="UP000292580"/>
    </source>
</evidence>
<accession>A0A483CLQ6</accession>
<evidence type="ECO:0000256" key="1">
    <source>
        <dbReference type="SAM" id="MobiDB-lite"/>
    </source>
</evidence>
<dbReference type="RefSeq" id="WP_130647655.1">
    <property type="nucleotide sequence ID" value="NZ_PGCL01000007.1"/>
</dbReference>
<comment type="caution">
    <text evidence="2">The sequence shown here is derived from an EMBL/GenBank/DDBJ whole genome shotgun (WGS) entry which is preliminary data.</text>
</comment>
<dbReference type="Proteomes" id="UP000292580">
    <property type="component" value="Unassembled WGS sequence"/>
</dbReference>
<protein>
    <submittedName>
        <fullName evidence="2">Uncharacterized protein</fullName>
    </submittedName>
</protein>
<reference evidence="2 3" key="1">
    <citation type="submission" date="2017-11" db="EMBL/GenBank/DDBJ databases">
        <title>Isolation and Characterization of Methanofollis Species from Methane Seep Offshore SW Taiwan.</title>
        <authorList>
            <person name="Teng N.-H."/>
            <person name="Lai M.-C."/>
            <person name="Chen S.-C."/>
        </authorList>
    </citation>
    <scope>NUCLEOTIDE SEQUENCE [LARGE SCALE GENOMIC DNA]</scope>
    <source>
        <strain evidence="2 3">FWC-SCC2</strain>
    </source>
</reference>
<dbReference type="AlphaFoldDB" id="A0A483CLQ6"/>
<feature type="region of interest" description="Disordered" evidence="1">
    <location>
        <begin position="1"/>
        <end position="22"/>
    </location>
</feature>
<name>A0A483CLQ6_9EURY</name>
<proteinExistence type="predicted"/>
<evidence type="ECO:0000313" key="2">
    <source>
        <dbReference type="EMBL" id="TAJ43412.1"/>
    </source>
</evidence>
<dbReference type="OrthoDB" id="375088at2157"/>